<organism evidence="1">
    <name type="scientific">Arundo donax</name>
    <name type="common">Giant reed</name>
    <name type="synonym">Donax arundinaceus</name>
    <dbReference type="NCBI Taxonomy" id="35708"/>
    <lineage>
        <taxon>Eukaryota</taxon>
        <taxon>Viridiplantae</taxon>
        <taxon>Streptophyta</taxon>
        <taxon>Embryophyta</taxon>
        <taxon>Tracheophyta</taxon>
        <taxon>Spermatophyta</taxon>
        <taxon>Magnoliopsida</taxon>
        <taxon>Liliopsida</taxon>
        <taxon>Poales</taxon>
        <taxon>Poaceae</taxon>
        <taxon>PACMAD clade</taxon>
        <taxon>Arundinoideae</taxon>
        <taxon>Arundineae</taxon>
        <taxon>Arundo</taxon>
    </lineage>
</organism>
<evidence type="ECO:0000313" key="1">
    <source>
        <dbReference type="EMBL" id="JAD30791.1"/>
    </source>
</evidence>
<reference evidence="1" key="1">
    <citation type="submission" date="2014-09" db="EMBL/GenBank/DDBJ databases">
        <authorList>
            <person name="Magalhaes I.L.F."/>
            <person name="Oliveira U."/>
            <person name="Santos F.R."/>
            <person name="Vidigal T.H.D.A."/>
            <person name="Brescovit A.D."/>
            <person name="Santos A.J."/>
        </authorList>
    </citation>
    <scope>NUCLEOTIDE SEQUENCE</scope>
    <source>
        <tissue evidence="1">Shoot tissue taken approximately 20 cm above the soil surface</tissue>
    </source>
</reference>
<dbReference type="EMBL" id="GBRH01267104">
    <property type="protein sequence ID" value="JAD30791.1"/>
    <property type="molecule type" value="Transcribed_RNA"/>
</dbReference>
<reference evidence="1" key="2">
    <citation type="journal article" date="2015" name="Data Brief">
        <title>Shoot transcriptome of the giant reed, Arundo donax.</title>
        <authorList>
            <person name="Barrero R.A."/>
            <person name="Guerrero F.D."/>
            <person name="Moolhuijzen P."/>
            <person name="Goolsby J.A."/>
            <person name="Tidwell J."/>
            <person name="Bellgard S.E."/>
            <person name="Bellgard M.I."/>
        </authorList>
    </citation>
    <scope>NUCLEOTIDE SEQUENCE</scope>
    <source>
        <tissue evidence="1">Shoot tissue taken approximately 20 cm above the soil surface</tissue>
    </source>
</reference>
<name>A0A0A8YW15_ARUDO</name>
<proteinExistence type="predicted"/>
<protein>
    <submittedName>
        <fullName evidence="1">Uncharacterized protein</fullName>
    </submittedName>
</protein>
<accession>A0A0A8YW15</accession>
<sequence>MPTPRLTVMLFSPSRSDCLLSE</sequence>
<dbReference type="AlphaFoldDB" id="A0A0A8YW15"/>